<dbReference type="SMART" id="SM00487">
    <property type="entry name" value="DEXDc"/>
    <property type="match status" value="1"/>
</dbReference>
<keyword evidence="3" id="KW-0812">Transmembrane</keyword>
<evidence type="ECO:0000313" key="5">
    <source>
        <dbReference type="EMBL" id="AZF86113.1"/>
    </source>
</evidence>
<dbReference type="Gene3D" id="3.40.50.300">
    <property type="entry name" value="P-loop containing nucleotide triphosphate hydrolases"/>
    <property type="match status" value="2"/>
</dbReference>
<feature type="compositionally biased region" description="Basic and acidic residues" evidence="2">
    <location>
        <begin position="3843"/>
        <end position="3857"/>
    </location>
</feature>
<name>A0ABM7BTM3_9VIRU</name>
<feature type="region of interest" description="Disordered" evidence="2">
    <location>
        <begin position="2045"/>
        <end position="2064"/>
    </location>
</feature>
<feature type="transmembrane region" description="Helical" evidence="3">
    <location>
        <begin position="3149"/>
        <end position="3168"/>
    </location>
</feature>
<feature type="compositionally biased region" description="Low complexity" evidence="2">
    <location>
        <begin position="3873"/>
        <end position="3886"/>
    </location>
</feature>
<feature type="region of interest" description="Disordered" evidence="2">
    <location>
        <begin position="3831"/>
        <end position="3901"/>
    </location>
</feature>
<feature type="region of interest" description="Disordered" evidence="2">
    <location>
        <begin position="469"/>
        <end position="490"/>
    </location>
</feature>
<evidence type="ECO:0000259" key="4">
    <source>
        <dbReference type="PROSITE" id="PS51192"/>
    </source>
</evidence>
<keyword evidence="3" id="KW-1133">Transmembrane helix</keyword>
<evidence type="ECO:0000256" key="1">
    <source>
        <dbReference type="SAM" id="Coils"/>
    </source>
</evidence>
<dbReference type="InterPro" id="IPR027417">
    <property type="entry name" value="P-loop_NTPase"/>
</dbReference>
<feature type="compositionally biased region" description="Polar residues" evidence="2">
    <location>
        <begin position="2051"/>
        <end position="2062"/>
    </location>
</feature>
<sequence>MSSSNQTPSRAGRRKNATRRRTDVNEFSLGDLGLGSSRSNPVVVVDATIPELEVAPIEHDLPRALVRQIETNMGYETQHRIPAICRGGCDAASPCLLATNFRGEFISSFASFLDVFFGKKTGHTVSYPGHGTFKAVEYKDPLQRKHIKWVTTAARRAAKEKKSAVFAGIAKGCPPIQGIKSRPKDMTRREYRAAREAEAEEAMYEECFGSMTTEDFICADRPDNLTLPAPEVVVPPATTSEVEAVSTVWVAEHTPRWWRVLNWPPFHLIPRPQKVERTMAATCAPFRPKKECSALKEFVAAYSSHADKPSLEDTTPEKEDFDAWMPVRGDYLFDGNSAEAQGELRYILERWEQLKMKMDDEEGRDDDELLTEFRRARKVATVEEELKRIEQAKACSTPLGFISAADAAWARSTPVVARTGTPTVPQDRGRYPWVTYLLGRGDLNSAVYKTVASAREHYVRGEWESWRFGANKHNPESDPRPHKKRKERPLPDLGMYPRLTYFFRRWKTQDQHAKWRDQRVQQKELEKKKLIPVEPVTPGYGILAVEGQWEYAIGEIPSITYGVTDQVRPDRPVYSKLREYFTRGRTGCALHINEPGSAFLRNPKIHTTSGPKLRRRGLIALARTNGYCYLRGFEAKFWRSAVLFFGANPTMSSLLQKGWHYSYDVSGDTAHAHRFGQYVTVHPAHHSLRVGSAQWWQKQAHDWQAIAERANTNAALMSDQLTEARQEIARLRAEKKDGDENTHVLLDLKESLDKAFPEIKSHATTKDTIDFFNAMRAEVTESRGKLGYADAVRKGFSHQTGFGGQTTLPPAQHKSCESVDAAHKKEVADLNATCAAQDAQLKAAELTAASATVYAKTQREQLQLYRDKLASKAKTLSLREKICLPVERPSFFWRSIMRYKVAINIPGGWFGHTGGWTVSGVPAFRSGYKYYQNLSREQQKRGGRLTVQGFERLLSVCNPKKRRQILKNLNITETEIAEEFRLARNSSMADIELNPGPPNSVHNSPRSLTEKVLRRMANDYADRDWNLQSHEGRASQYWKTDFIFEGIYQFGDGTIHSHEYGRSRESKQVYQVDIVPNPQLLDDLSQDITLFSTQFVVATKDYPAGTCFCVSTFPGVQVPGMVSLQLWWPRDELNEYGVVVPLPPYLRSKLGSAKARLLPFAHGNPDHMFYVTNGRHEDENWPDLRPLVTKEHPIWSVCPGFEHPGMENLCGYGGLVPIQHLWMCYCLTHEAYGADEVIMLSILRVHTSSPKGIGKRTVWHNITPFTNMAVDFYDHHNGEVEHVDRMSMHSILERNARLKDVYEPLPALTTLKPLGILISGGGRPLLKRAQPSLTRLQAVDVAFKEATEKSKNKLSSLFTKSFTFTNLDHLSGRRSLKDQSISLNLKIKENIGRFSDATAGRTQSFVPFGDSGRETSSDKSQTTYDRTIYYVKERWLGYYLCIALVLTTSWQRRALWLCLRMLAPVILHFGTHIYASFGWIWTLIFGLYILSLGLPRTCRVISTFAANRVPNDVLPRCEGFAYTEGTTPHSELYKPSETFLIASIGTWGDLMPVRYYARLATALGVNTHIAHQPVTKDELACLDNGHITFSLLLKYAFLFVSETYGYKKVLTTQMTPVLGGDSISFSFTKRYRNRMNFGPSLIGRVQSYATDLFRPTFVVSCFGDGNLPRPVSEHALLVKRKNNNTGKTGRAIGSAPANWEQWQHIENVPNGDHQEIMRDYSRIVVNGHGALSVAVACGAEPIVANPTLDRDIHTMPKLTDFSQPTAAPFVGMLVASGFNVQLPLYYKVWAALSYYARHAETTLSSLPRLTLGFILLYSHFASYTWLILAFTVSIPGGFSLLSRVPHVRAFRSFIVLLSHMPLVLVVSGWFQPLLFFTLQLYLAPYIVRDVLTFCRKEGTWLVIEKQPGVPWPWGHTLLYSETYDEVYEGLFELEQGQAQPFRFQKSPKDFSKEQARLWIPLPFNDAVLHHELKSKSAAYGATHNCNTVLLPPLLSTGLVAYFIFAVEILGSASLLGFATAALSLLDRISPSTRAEMKIALRFADRAENPEKNTTNDTEGGTDQTRKVEEEQINNDFDDDDEFMRNPDFDAKSAWSVTVDLCTEALIRSGLSEAEAVELVASAVDRQLEECVELQVAQPPRTNDDPALRPYWKITDKIRKWLRHANVPPGTIDLVNWLLTRAEKHYNLWRPILSLLFVIAQHIKTATEFCFKKLSKWIRRLISYWYDDLPTRDPKAVWLIQEWMDPVDLSPLGRWVQTMSTVKRQERLSYMEDFDFYAALLKHYGKKNDVPQAVLDKIGNPSFTRTVRGKPVMSREEAAYNGFSEDDYVWIAEWQERVDWLVGKEGIPPASDSFWRGYLHPEEVQRSCDRYTQPLYKMDSEQRILADQIIEEMIARFPGIFLNKQIVDPDAAMRYMMRSSVKGTALGVGMTEYGLKTKEDMRTTGMSKAIVEAVRGAYTNGTAIPMFFHMKSKEQPVKQNIDKMIRTISAQSVPSIVYDLVVSVDNMKTSAFALGNLGGVPLDFRFRKVFNDLLIQAGGPRGKGGYILKDAHAYDSTIPELGAHVATGLRKAGFDWHPNKGAIHSHIETHKDNLNNSWLVKVSLDQTKTKTYVVVDNDSDAHYLSTQYPMHFTTNTEEPSQKSQKIILLTPENHKTLQKQDPWLNYAGSFFTSNVDHKGLQNTPFLSKTSSRELRDHYLLKIARYPRAAEHLSNIVEKNRGGGTGSSDTSWWNGMTYLGICIASYCIAFGKTPKDYFEEVKQFNMGDDSGEATKTAWTAEKRMAFKQAAASLGVELDVDFTRNIEEVQIIGMMARYPTLQDSQTIRDWQRWTQARTEIDPETKQVIKYAGELHKSPELVIYNQGDQAVMRRTALTAFKSTQERWRWTSINGALGIANLFAFQPRYYNIALSMYLEDAAALCAMHGIQSRPVVRTDEDGYPYVHWVGFSETNHQIAATKDLAKTLGLPHFLNLETRDLDRQMYDRKLTMHQKLTLRQAHLYNRLTKTGLQFPSYRQVVTNWMKTGSIKQKNLETSTFGTYLHKWHSDLPWDQKAMELLQYATKVTDTIIPNDLKRFIPSVPGLSPSLPWSPPKDILSWALAGALDVYDAKTLSAYSRESPFADCMSPGDWATTEGQDPAILEQFKEYPKQFYKAIFLWSCVGYMLVGFVLEPLIYRMPILGLIYAFFLFTQFKMTKWYSLLNWLYFCGRMRSSREISSLQLRDPFVALKRASVWLAWITLEYTDYAPAWILMPFVWVFELFADLVESCARLVRQYLLVKWVQARYGDNSAVSQNNPWDQYVMAIHEAIEDKNDVIITAGTGTGKSTFLQLSIQAARNDGICPRFGDRTVICQPRHVLVDNLKLPEGCTSQILEGNTPIDNSVTHYIGTYKHLCNRLTAGQFDDPENTLIVCDEFHEASVEMIDLIDEIMKVRNGTSVGFKNQKIPMAFPILFLSATPVPLSLISHAPIIRPDIPMRNRRTTHIRDGADVMDNILWARENFPEYADSILAVVPTVEECMNISQHMASLGITTDVCHRNARNPDPTVSIIVATSIVNAGITLPGRDLVVSSGKRIAIHRGQFVHPFPDTDPDFETQLDGRVGRGNRAGIIVKPSNAGMGEKPIEYGAGLFYQKKVIADFHRLPQLETVQDAYFKEEPCFSVDRSLPNPIRKGLAFIHLCQLMGISQTTHGDNPTWRQVYRMKFIKKEPLPEEYEYIDRVMSNKDTSPIAGFDLILQYLGSGHVHYKINGKRDSRGVIVPLGGTWQTPTPPEHKYVIHETTTEAQGYEELMKAKERKIKSHLAKILNAAMNSVKSDLKPHQARKALERVTKEIGRAKQELVTPSDASLDAREHHGKPHEFKAKQKPKTVAESPKTQESLGGSIGSRSLSPLAEPFTPSTPTGSNYEVTTPMITEANLLNDSPFTLDSYY</sequence>
<accession>A0ABM7BTM3</accession>
<reference evidence="5 6" key="1">
    <citation type="submission" date="2018-08" db="EMBL/GenBank/DDBJ databases">
        <authorList>
            <person name="Zhong J."/>
            <person name="Zhu J.Z."/>
        </authorList>
    </citation>
    <scope>NUCLEOTIDE SEQUENCE [LARGE SCALE GENOMIC DNA]</scope>
    <source>
        <strain evidence="5 6">BLH-1-3</strain>
    </source>
</reference>
<feature type="region of interest" description="Disordered" evidence="2">
    <location>
        <begin position="1"/>
        <end position="22"/>
    </location>
</feature>
<evidence type="ECO:0000256" key="2">
    <source>
        <dbReference type="SAM" id="MobiDB-lite"/>
    </source>
</evidence>
<feature type="coiled-coil region" evidence="1">
    <location>
        <begin position="3772"/>
        <end position="3799"/>
    </location>
</feature>
<keyword evidence="3" id="KW-0472">Membrane</keyword>
<evidence type="ECO:0000313" key="6">
    <source>
        <dbReference type="Proteomes" id="UP000831236"/>
    </source>
</evidence>
<feature type="domain" description="Helicase ATP-binding" evidence="4">
    <location>
        <begin position="3303"/>
        <end position="3473"/>
    </location>
</feature>
<feature type="transmembrane region" description="Helical" evidence="3">
    <location>
        <begin position="1853"/>
        <end position="1870"/>
    </location>
</feature>
<dbReference type="EMBL" id="MH766503">
    <property type="protein sequence ID" value="AZF86113.1"/>
    <property type="molecule type" value="Genomic_RNA"/>
</dbReference>
<dbReference type="RefSeq" id="YP_010799391.1">
    <property type="nucleotide sequence ID" value="NC_076647.1"/>
</dbReference>
<dbReference type="PROSITE" id="PS51192">
    <property type="entry name" value="HELICASE_ATP_BIND_1"/>
    <property type="match status" value="1"/>
</dbReference>
<dbReference type="SUPFAM" id="SSF52540">
    <property type="entry name" value="P-loop containing nucleoside triphosphate hydrolases"/>
    <property type="match status" value="1"/>
</dbReference>
<organism evidence="5 6">
    <name type="scientific">Sclerotium rolfsii hypovirus 8</name>
    <dbReference type="NCBI Taxonomy" id="2492655"/>
    <lineage>
        <taxon>Viruses</taxon>
        <taxon>Riboviria</taxon>
        <taxon>Orthornavirae</taxon>
        <taxon>Pisuviricota</taxon>
        <taxon>Duplopiviricetes</taxon>
        <taxon>Durnavirales</taxon>
        <taxon>Hypoviridae</taxon>
        <taxon>Etahypovirus</taxon>
        <taxon>Etahypovirus sclerotii</taxon>
    </lineage>
</organism>
<keyword evidence="1" id="KW-0175">Coiled coil</keyword>
<proteinExistence type="predicted"/>
<dbReference type="Proteomes" id="UP000831236">
    <property type="component" value="Segment"/>
</dbReference>
<feature type="compositionally biased region" description="Polar residues" evidence="2">
    <location>
        <begin position="3891"/>
        <end position="3901"/>
    </location>
</feature>
<feature type="coiled-coil region" evidence="1">
    <location>
        <begin position="707"/>
        <end position="741"/>
    </location>
</feature>
<protein>
    <submittedName>
        <fullName evidence="5">Polyprotein</fullName>
    </submittedName>
</protein>
<dbReference type="GeneID" id="80537775"/>
<keyword evidence="6" id="KW-1185">Reference proteome</keyword>
<feature type="transmembrane region" description="Helical" evidence="3">
    <location>
        <begin position="3180"/>
        <end position="3204"/>
    </location>
</feature>
<feature type="transmembrane region" description="Helical" evidence="3">
    <location>
        <begin position="1473"/>
        <end position="1494"/>
    </location>
</feature>
<dbReference type="InterPro" id="IPR014001">
    <property type="entry name" value="Helicase_ATP-bd"/>
</dbReference>
<evidence type="ECO:0000256" key="3">
    <source>
        <dbReference type="SAM" id="Phobius"/>
    </source>
</evidence>
<feature type="transmembrane region" description="Helical" evidence="3">
    <location>
        <begin position="1820"/>
        <end position="1841"/>
    </location>
</feature>